<dbReference type="RefSeq" id="WP_187688035.1">
    <property type="nucleotide sequence ID" value="NZ_AP023396.1"/>
</dbReference>
<gene>
    <name evidence="3" type="ORF">NWFMUON74_26090</name>
</gene>
<dbReference type="EMBL" id="AP023396">
    <property type="protein sequence ID" value="BCK54837.1"/>
    <property type="molecule type" value="Genomic_DNA"/>
</dbReference>
<organism evidence="3 4">
    <name type="scientific">Nocardia wallacei</name>
    <dbReference type="NCBI Taxonomy" id="480035"/>
    <lineage>
        <taxon>Bacteria</taxon>
        <taxon>Bacillati</taxon>
        <taxon>Actinomycetota</taxon>
        <taxon>Actinomycetes</taxon>
        <taxon>Mycobacteriales</taxon>
        <taxon>Nocardiaceae</taxon>
        <taxon>Nocardia</taxon>
    </lineage>
</organism>
<feature type="region of interest" description="Disordered" evidence="1">
    <location>
        <begin position="124"/>
        <end position="154"/>
    </location>
</feature>
<dbReference type="KEGG" id="nwl:NWFMUON74_26090"/>
<feature type="transmembrane region" description="Helical" evidence="2">
    <location>
        <begin position="7"/>
        <end position="30"/>
    </location>
</feature>
<proteinExistence type="predicted"/>
<evidence type="ECO:0000256" key="1">
    <source>
        <dbReference type="SAM" id="MobiDB-lite"/>
    </source>
</evidence>
<evidence type="ECO:0000313" key="4">
    <source>
        <dbReference type="Proteomes" id="UP000516173"/>
    </source>
</evidence>
<protein>
    <recommendedName>
        <fullName evidence="5">DUF3558 domain-containing protein</fullName>
    </recommendedName>
</protein>
<dbReference type="GeneID" id="80347160"/>
<reference evidence="3 4" key="1">
    <citation type="submission" date="2020-08" db="EMBL/GenBank/DDBJ databases">
        <title>Genome Sequencing of Nocardia wallacei strain FMUON74 and assembly.</title>
        <authorList>
            <person name="Toyokawa M."/>
            <person name="Uesaka K."/>
        </authorList>
    </citation>
    <scope>NUCLEOTIDE SEQUENCE [LARGE SCALE GENOMIC DNA]</scope>
    <source>
        <strain evidence="3 4">FMUON74</strain>
    </source>
</reference>
<evidence type="ECO:0008006" key="5">
    <source>
        <dbReference type="Google" id="ProtNLM"/>
    </source>
</evidence>
<evidence type="ECO:0000313" key="3">
    <source>
        <dbReference type="EMBL" id="BCK54837.1"/>
    </source>
</evidence>
<keyword evidence="2" id="KW-0472">Membrane</keyword>
<keyword evidence="2" id="KW-0812">Transmembrane</keyword>
<dbReference type="Proteomes" id="UP000516173">
    <property type="component" value="Chromosome"/>
</dbReference>
<accession>A0A7G1KHY3</accession>
<dbReference type="AlphaFoldDB" id="A0A7G1KHY3"/>
<keyword evidence="4" id="KW-1185">Reference proteome</keyword>
<keyword evidence="2" id="KW-1133">Transmembrane helix</keyword>
<sequence length="224" mass="24105">MTRRTTEWVVTGICAVLTVIVVVTAAVLLARGPSADSALPPKVSGVPSVAAPTTAPDPARSVYHLDHIANACDLVDVTPFTVYQPVEPATPAQHVETKGDEPTLTCRITLKDYHSVNLDVRDSVRDPRGSFDSGKQVFGNQTGPEEHTGTVPGLGAENYFTQRVSRNTFYADDVTVDYRLSVLDADLTVTMSVSVNGFNKGLTGDSVARPVQDQVRAVLSRLRR</sequence>
<name>A0A7G1KHY3_9NOCA</name>
<evidence type="ECO:0000256" key="2">
    <source>
        <dbReference type="SAM" id="Phobius"/>
    </source>
</evidence>